<organism evidence="5">
    <name type="scientific">marine metagenome</name>
    <dbReference type="NCBI Taxonomy" id="408172"/>
    <lineage>
        <taxon>unclassified sequences</taxon>
        <taxon>metagenomes</taxon>
        <taxon>ecological metagenomes</taxon>
    </lineage>
</organism>
<evidence type="ECO:0000256" key="1">
    <source>
        <dbReference type="ARBA" id="ARBA00022490"/>
    </source>
</evidence>
<keyword evidence="2" id="KW-0533">Nickel</keyword>
<dbReference type="GO" id="GO:0019627">
    <property type="term" value="P:urea metabolic process"/>
    <property type="evidence" value="ECO:0007669"/>
    <property type="project" value="InterPro"/>
</dbReference>
<evidence type="ECO:0000313" key="5">
    <source>
        <dbReference type="EMBL" id="SVA16865.1"/>
    </source>
</evidence>
<keyword evidence="1" id="KW-0963">Cytoplasm</keyword>
<protein>
    <recommendedName>
        <fullName evidence="4">Urease accessory protein UreE C-terminal domain-containing protein</fullName>
    </recommendedName>
</protein>
<evidence type="ECO:0000256" key="3">
    <source>
        <dbReference type="ARBA" id="ARBA00023186"/>
    </source>
</evidence>
<keyword evidence="3" id="KW-0143">Chaperone</keyword>
<evidence type="ECO:0000259" key="4">
    <source>
        <dbReference type="Pfam" id="PF05194"/>
    </source>
</evidence>
<dbReference type="PIRSF" id="PIRSF036402">
    <property type="entry name" value="Ureas_acces_UreE"/>
    <property type="match status" value="1"/>
</dbReference>
<accession>A0A381TLB2</accession>
<dbReference type="Gene3D" id="3.30.70.790">
    <property type="entry name" value="UreE, C-terminal domain"/>
    <property type="match status" value="1"/>
</dbReference>
<dbReference type="SUPFAM" id="SSF69737">
    <property type="entry name" value="Urease metallochaperone UreE, C-terminal domain"/>
    <property type="match status" value="1"/>
</dbReference>
<dbReference type="InterPro" id="IPR012406">
    <property type="entry name" value="UreE"/>
</dbReference>
<sequence length="99" mass="10731">MRGGDSLVSDEGSIVHIIAACERVSTVASDDAEVLVKAAYHLGNRHVSVQIGLGWLRYLQDHVLDSMLQELGLEPNEHWAPFEPESGAYSAHSHSHASA</sequence>
<feature type="domain" description="Urease accessory protein UreE C-terminal" evidence="4">
    <location>
        <begin position="22"/>
        <end position="96"/>
    </location>
</feature>
<dbReference type="GO" id="GO:0016151">
    <property type="term" value="F:nickel cation binding"/>
    <property type="evidence" value="ECO:0007669"/>
    <property type="project" value="InterPro"/>
</dbReference>
<dbReference type="GO" id="GO:0005737">
    <property type="term" value="C:cytoplasm"/>
    <property type="evidence" value="ECO:0007669"/>
    <property type="project" value="InterPro"/>
</dbReference>
<name>A0A381TLB2_9ZZZZ</name>
<proteinExistence type="predicted"/>
<gene>
    <name evidence="5" type="ORF">METZ01_LOCUS69719</name>
</gene>
<reference evidence="5" key="1">
    <citation type="submission" date="2018-05" db="EMBL/GenBank/DDBJ databases">
        <authorList>
            <person name="Lanie J.A."/>
            <person name="Ng W.-L."/>
            <person name="Kazmierczak K.M."/>
            <person name="Andrzejewski T.M."/>
            <person name="Davidsen T.M."/>
            <person name="Wayne K.J."/>
            <person name="Tettelin H."/>
            <person name="Glass J.I."/>
            <person name="Rusch D."/>
            <person name="Podicherti R."/>
            <person name="Tsui H.-C.T."/>
            <person name="Winkler M.E."/>
        </authorList>
    </citation>
    <scope>NUCLEOTIDE SEQUENCE</scope>
</reference>
<dbReference type="GO" id="GO:0006457">
    <property type="term" value="P:protein folding"/>
    <property type="evidence" value="ECO:0007669"/>
    <property type="project" value="InterPro"/>
</dbReference>
<dbReference type="AlphaFoldDB" id="A0A381TLB2"/>
<dbReference type="EMBL" id="UINC01004789">
    <property type="protein sequence ID" value="SVA16865.1"/>
    <property type="molecule type" value="Genomic_DNA"/>
</dbReference>
<dbReference type="GO" id="GO:0065003">
    <property type="term" value="P:protein-containing complex assembly"/>
    <property type="evidence" value="ECO:0007669"/>
    <property type="project" value="InterPro"/>
</dbReference>
<dbReference type="InterPro" id="IPR007864">
    <property type="entry name" value="UreE_C_dom"/>
</dbReference>
<dbReference type="Pfam" id="PF05194">
    <property type="entry name" value="UreE_C"/>
    <property type="match status" value="1"/>
</dbReference>
<evidence type="ECO:0000256" key="2">
    <source>
        <dbReference type="ARBA" id="ARBA00022596"/>
    </source>
</evidence>